<proteinExistence type="predicted"/>
<gene>
    <name evidence="1" type="ORF">S03H2_26857</name>
</gene>
<dbReference type="EMBL" id="BARU01015778">
    <property type="protein sequence ID" value="GAH55266.1"/>
    <property type="molecule type" value="Genomic_DNA"/>
</dbReference>
<comment type="caution">
    <text evidence="1">The sequence shown here is derived from an EMBL/GenBank/DDBJ whole genome shotgun (WGS) entry which is preliminary data.</text>
</comment>
<feature type="non-terminal residue" evidence="1">
    <location>
        <position position="1"/>
    </location>
</feature>
<name>X1GBH9_9ZZZZ</name>
<evidence type="ECO:0000313" key="1">
    <source>
        <dbReference type="EMBL" id="GAH55266.1"/>
    </source>
</evidence>
<sequence length="39" mass="4736">TYWEVFHKEWEPLPQVCEKDCCPHEEPCVHYNGMCLLEL</sequence>
<dbReference type="AlphaFoldDB" id="X1GBH9"/>
<accession>X1GBH9</accession>
<organism evidence="1">
    <name type="scientific">marine sediment metagenome</name>
    <dbReference type="NCBI Taxonomy" id="412755"/>
    <lineage>
        <taxon>unclassified sequences</taxon>
        <taxon>metagenomes</taxon>
        <taxon>ecological metagenomes</taxon>
    </lineage>
</organism>
<reference evidence="1" key="1">
    <citation type="journal article" date="2014" name="Front. Microbiol.">
        <title>High frequency of phylogenetically diverse reductive dehalogenase-homologous genes in deep subseafloor sedimentary metagenomes.</title>
        <authorList>
            <person name="Kawai M."/>
            <person name="Futagami T."/>
            <person name="Toyoda A."/>
            <person name="Takaki Y."/>
            <person name="Nishi S."/>
            <person name="Hori S."/>
            <person name="Arai W."/>
            <person name="Tsubouchi T."/>
            <person name="Morono Y."/>
            <person name="Uchiyama I."/>
            <person name="Ito T."/>
            <person name="Fujiyama A."/>
            <person name="Inagaki F."/>
            <person name="Takami H."/>
        </authorList>
    </citation>
    <scope>NUCLEOTIDE SEQUENCE</scope>
    <source>
        <strain evidence="1">Expedition CK06-06</strain>
    </source>
</reference>
<protein>
    <submittedName>
        <fullName evidence="1">Uncharacterized protein</fullName>
    </submittedName>
</protein>